<dbReference type="InterPro" id="IPR036112">
    <property type="entry name" value="ComA_synth_sf"/>
</dbReference>
<organism evidence="2 3">
    <name type="scientific">Amycolatopsis pithecellobii</name>
    <dbReference type="NCBI Taxonomy" id="664692"/>
    <lineage>
        <taxon>Bacteria</taxon>
        <taxon>Bacillati</taxon>
        <taxon>Actinomycetota</taxon>
        <taxon>Actinomycetes</taxon>
        <taxon>Pseudonocardiales</taxon>
        <taxon>Pseudonocardiaceae</taxon>
        <taxon>Amycolatopsis</taxon>
    </lineage>
</organism>
<evidence type="ECO:0008006" key="4">
    <source>
        <dbReference type="Google" id="ProtNLM"/>
    </source>
</evidence>
<evidence type="ECO:0000313" key="2">
    <source>
        <dbReference type="EMBL" id="MTD56578.1"/>
    </source>
</evidence>
<dbReference type="InterPro" id="IPR013785">
    <property type="entry name" value="Aldolase_TIM"/>
</dbReference>
<comment type="similarity">
    <text evidence="1">Belongs to the phosphosulfolactate synthase family.</text>
</comment>
<dbReference type="PANTHER" id="PTHR48413:SF1">
    <property type="entry name" value="PROTEIN HEAT-STRESS-ASSOCIATED 32"/>
    <property type="match status" value="1"/>
</dbReference>
<dbReference type="InterPro" id="IPR003830">
    <property type="entry name" value="ComA_synth"/>
</dbReference>
<dbReference type="SUPFAM" id="SSF102110">
    <property type="entry name" value="(2r)-phospho-3-sulfolactate synthase ComA"/>
    <property type="match status" value="1"/>
</dbReference>
<sequence length="286" mass="31272">MDSGVWKEKTVDTTSEELPFAAFAVPERPGKPRTTGLSMMSDWGMGLGRQADTLESSGTYIDFAKVAAGVSRFMPRAVLSRKLRLYDEHAIPAFPGGLFAELALKLDRFESFVDEVVELGFRGVEISDNLLDLEAADKAAAISLAKSRGLLVFGEVGKKVGKLDDDTIVADVGTCLDAGADWVFLEASELFAADDVRSALVERLASTFPVDRLIFELPVVIAQGVTRDYKHSITTWLVRELGTQVGLANIEWDELYVTELVRRGFAGDTSHPQGVYRMAGFRDLGE</sequence>
<evidence type="ECO:0000313" key="3">
    <source>
        <dbReference type="Proteomes" id="UP000440096"/>
    </source>
</evidence>
<reference evidence="2 3" key="1">
    <citation type="submission" date="2019-11" db="EMBL/GenBank/DDBJ databases">
        <title>Draft genome of Amycolatopsis RM579.</title>
        <authorList>
            <person name="Duangmal K."/>
            <person name="Mingma R."/>
        </authorList>
    </citation>
    <scope>NUCLEOTIDE SEQUENCE [LARGE SCALE GENOMIC DNA]</scope>
    <source>
        <strain evidence="2 3">RM579</strain>
    </source>
</reference>
<dbReference type="AlphaFoldDB" id="A0A6N7YXH0"/>
<dbReference type="OrthoDB" id="7809088at2"/>
<dbReference type="Proteomes" id="UP000440096">
    <property type="component" value="Unassembled WGS sequence"/>
</dbReference>
<gene>
    <name evidence="2" type="ORF">GKO32_21765</name>
</gene>
<dbReference type="PANTHER" id="PTHR48413">
    <property type="match status" value="1"/>
</dbReference>
<keyword evidence="3" id="KW-1185">Reference proteome</keyword>
<dbReference type="EMBL" id="WMBA01000036">
    <property type="protein sequence ID" value="MTD56578.1"/>
    <property type="molecule type" value="Genomic_DNA"/>
</dbReference>
<comment type="caution">
    <text evidence="2">The sequence shown here is derived from an EMBL/GenBank/DDBJ whole genome shotgun (WGS) entry which is preliminary data.</text>
</comment>
<evidence type="ECO:0000256" key="1">
    <source>
        <dbReference type="ARBA" id="ARBA00010424"/>
    </source>
</evidence>
<protein>
    <recommendedName>
        <fullName evidence="4">Phosphosulfolactate synthase</fullName>
    </recommendedName>
</protein>
<name>A0A6N7YXH0_9PSEU</name>
<proteinExistence type="inferred from homology"/>
<accession>A0A6N7YXH0</accession>
<dbReference type="Pfam" id="PF02679">
    <property type="entry name" value="ComA"/>
    <property type="match status" value="1"/>
</dbReference>
<dbReference type="Gene3D" id="3.20.20.70">
    <property type="entry name" value="Aldolase class I"/>
    <property type="match status" value="1"/>
</dbReference>